<dbReference type="SUPFAM" id="SSF53271">
    <property type="entry name" value="PRTase-like"/>
    <property type="match status" value="1"/>
</dbReference>
<dbReference type="Pfam" id="PF09182">
    <property type="entry name" value="PuR_N"/>
    <property type="match status" value="1"/>
</dbReference>
<dbReference type="GO" id="GO:0003677">
    <property type="term" value="F:DNA binding"/>
    <property type="evidence" value="ECO:0007669"/>
    <property type="project" value="UniProtKB-KW"/>
</dbReference>
<comment type="similarity">
    <text evidence="5">Belongs to the purine/pyrimidine phosphoribosyltransferase family. PurR subfamily.</text>
</comment>
<reference evidence="8 9" key="1">
    <citation type="submission" date="2012-06" db="EMBL/GenBank/DDBJ databases">
        <title>Draft Genome Sequence of Lactobacillus hominis Strain CRBIP 24.179T, isolated from human intestine.</title>
        <authorList>
            <person name="Cousin S."/>
            <person name="Ma L."/>
            <person name="Bizet C."/>
            <person name="Loux V."/>
            <person name="Bouchier C."/>
            <person name="Clermont D."/>
            <person name="Creno S."/>
        </authorList>
    </citation>
    <scope>NUCLEOTIDE SEQUENCE [LARGE SCALE GENOMIC DNA]</scope>
    <source>
        <strain evidence="9">CRBIP 24.179T</strain>
    </source>
</reference>
<dbReference type="CDD" id="cd06223">
    <property type="entry name" value="PRTases_typeI"/>
    <property type="match status" value="1"/>
</dbReference>
<accession>I7IVE7</accession>
<keyword evidence="9" id="KW-1185">Reference proteome</keyword>
<dbReference type="InterPro" id="IPR036388">
    <property type="entry name" value="WH-like_DNA-bd_sf"/>
</dbReference>
<dbReference type="Pfam" id="PF00156">
    <property type="entry name" value="Pribosyltran"/>
    <property type="match status" value="1"/>
</dbReference>
<dbReference type="NCBIfam" id="TIGR01743">
    <property type="entry name" value="purR_Bsub"/>
    <property type="match status" value="1"/>
</dbReference>
<proteinExistence type="inferred from homology"/>
<dbReference type="eggNOG" id="COG0503">
    <property type="taxonomic scope" value="Bacteria"/>
</dbReference>
<dbReference type="InterPro" id="IPR000836">
    <property type="entry name" value="PRTase_dom"/>
</dbReference>
<evidence type="ECO:0000259" key="7">
    <source>
        <dbReference type="Pfam" id="PF09182"/>
    </source>
</evidence>
<evidence type="ECO:0000313" key="9">
    <source>
        <dbReference type="Proteomes" id="UP000009320"/>
    </source>
</evidence>
<evidence type="ECO:0000256" key="4">
    <source>
        <dbReference type="ARBA" id="ARBA00023163"/>
    </source>
</evidence>
<dbReference type="GO" id="GO:0045892">
    <property type="term" value="P:negative regulation of DNA-templated transcription"/>
    <property type="evidence" value="ECO:0007669"/>
    <property type="project" value="InterPro"/>
</dbReference>
<evidence type="ECO:0000256" key="5">
    <source>
        <dbReference type="ARBA" id="ARBA00049656"/>
    </source>
</evidence>
<dbReference type="PANTHER" id="PTHR43864:SF2">
    <property type="entry name" value="PUR OPERON REPRESSOR"/>
    <property type="match status" value="1"/>
</dbReference>
<dbReference type="GeneID" id="82846588"/>
<organism evidence="8 9">
    <name type="scientific">Lactobacillus hominis DSM 23910 = CRBIP 24.179</name>
    <dbReference type="NCBI Taxonomy" id="1423758"/>
    <lineage>
        <taxon>Bacteria</taxon>
        <taxon>Bacillati</taxon>
        <taxon>Bacillota</taxon>
        <taxon>Bacilli</taxon>
        <taxon>Lactobacillales</taxon>
        <taxon>Lactobacillaceae</taxon>
        <taxon>Lactobacillus</taxon>
    </lineage>
</organism>
<evidence type="ECO:0000256" key="3">
    <source>
        <dbReference type="ARBA" id="ARBA00023125"/>
    </source>
</evidence>
<keyword evidence="2" id="KW-0805">Transcription regulation</keyword>
<dbReference type="InterPro" id="IPR050118">
    <property type="entry name" value="Pur/Pyrimidine_PRTase"/>
</dbReference>
<comment type="subunit">
    <text evidence="1">Homodimer.</text>
</comment>
<dbReference type="GO" id="GO:0045982">
    <property type="term" value="P:negative regulation of purine nucleobase metabolic process"/>
    <property type="evidence" value="ECO:0007669"/>
    <property type="project" value="InterPro"/>
</dbReference>
<dbReference type="InterPro" id="IPR010078">
    <property type="entry name" value="PurR_Bsub"/>
</dbReference>
<gene>
    <name evidence="8" type="ORF">BN55_07065</name>
</gene>
<dbReference type="InterPro" id="IPR036390">
    <property type="entry name" value="WH_DNA-bd_sf"/>
</dbReference>
<comment type="caution">
    <text evidence="8">The sequence shown here is derived from an EMBL/GenBank/DDBJ whole genome shotgun (WGS) entry which is preliminary data.</text>
</comment>
<evidence type="ECO:0000313" key="8">
    <source>
        <dbReference type="EMBL" id="CCI81313.1"/>
    </source>
</evidence>
<dbReference type="STRING" id="1423758.FC41_GL001256"/>
<keyword evidence="3" id="KW-0238">DNA-binding</keyword>
<dbReference type="OrthoDB" id="4213751at2"/>
<dbReference type="RefSeq" id="WP_008470019.1">
    <property type="nucleotide sequence ID" value="NZ_AYZP01000003.1"/>
</dbReference>
<dbReference type="Gene3D" id="3.40.50.2020">
    <property type="match status" value="1"/>
</dbReference>
<evidence type="ECO:0000259" key="6">
    <source>
        <dbReference type="Pfam" id="PF00156"/>
    </source>
</evidence>
<dbReference type="InterPro" id="IPR029057">
    <property type="entry name" value="PRTase-like"/>
</dbReference>
<name>I7IVE7_9LACO</name>
<protein>
    <submittedName>
        <fullName evidence="8">Purine operon repressor</fullName>
    </submittedName>
</protein>
<keyword evidence="4" id="KW-0804">Transcription</keyword>
<dbReference type="EMBL" id="CAKE01000002">
    <property type="protein sequence ID" value="CCI81313.1"/>
    <property type="molecule type" value="Genomic_DNA"/>
</dbReference>
<evidence type="ECO:0000256" key="2">
    <source>
        <dbReference type="ARBA" id="ARBA00023015"/>
    </source>
</evidence>
<dbReference type="InterPro" id="IPR015265">
    <property type="entry name" value="PuR_N"/>
</dbReference>
<dbReference type="SUPFAM" id="SSF46785">
    <property type="entry name" value="Winged helix' DNA-binding domain"/>
    <property type="match status" value="1"/>
</dbReference>
<dbReference type="PANTHER" id="PTHR43864">
    <property type="entry name" value="HYPOXANTHINE/GUANINE PHOSPHORIBOSYLTRANSFERASE"/>
    <property type="match status" value="1"/>
</dbReference>
<dbReference type="Proteomes" id="UP000009320">
    <property type="component" value="Unassembled WGS sequence"/>
</dbReference>
<dbReference type="Gene3D" id="1.10.10.10">
    <property type="entry name" value="Winged helix-like DNA-binding domain superfamily/Winged helix DNA-binding domain"/>
    <property type="match status" value="1"/>
</dbReference>
<dbReference type="AlphaFoldDB" id="I7IVE7"/>
<sequence>MKRSERLVDMVKYLLARPHTLIALPFFAERYDAAKSSISEDLAILKQTLASNQDGILETVAGAAGGVRYIPFIGKNYAREYLTELADRIEEPDRILPGNFVYLSDILGSPQDLRRIGQLIATKYAYSNVDYVMTVETKGIAIAQAVSRFLNVPFVLVRRRPKITEGATISVNYVASSSDRVEKMELAKRSLPSDSNVLIVDDFMKGGGTLTGMEELVNEFDCHVVGMSVLCETKYASQKVVDDYQSLIKITEVDRNKKLIKVEPGNFLEQTDFDRF</sequence>
<evidence type="ECO:0000256" key="1">
    <source>
        <dbReference type="ARBA" id="ARBA00011738"/>
    </source>
</evidence>
<feature type="domain" description="Phosphoribosyltransferase" evidence="6">
    <location>
        <begin position="106"/>
        <end position="250"/>
    </location>
</feature>
<dbReference type="PATRIC" id="fig|1423758.3.peg.1269"/>
<feature type="domain" description="Bacterial purine repressor N-terminal" evidence="7">
    <location>
        <begin position="2"/>
        <end position="71"/>
    </location>
</feature>